<organism evidence="1 2">
    <name type="scientific">Tanacetum coccineum</name>
    <dbReference type="NCBI Taxonomy" id="301880"/>
    <lineage>
        <taxon>Eukaryota</taxon>
        <taxon>Viridiplantae</taxon>
        <taxon>Streptophyta</taxon>
        <taxon>Embryophyta</taxon>
        <taxon>Tracheophyta</taxon>
        <taxon>Spermatophyta</taxon>
        <taxon>Magnoliopsida</taxon>
        <taxon>eudicotyledons</taxon>
        <taxon>Gunneridae</taxon>
        <taxon>Pentapetalae</taxon>
        <taxon>asterids</taxon>
        <taxon>campanulids</taxon>
        <taxon>Asterales</taxon>
        <taxon>Asteraceae</taxon>
        <taxon>Asteroideae</taxon>
        <taxon>Anthemideae</taxon>
        <taxon>Anthemidinae</taxon>
        <taxon>Tanacetum</taxon>
    </lineage>
</organism>
<name>A0ABQ5EZL5_9ASTR</name>
<sequence>MPTLREPAEIRININNTKLWESTWTLEEKNGTSRQYKKQKSKKKIEKYYNSRVRRTSFKSGDMVYRSNEASHAKDEDKLRPKWEGPYQVKVCRFGKGDYKLKGRKGMYARTWNNCTLRSVIIH</sequence>
<gene>
    <name evidence="1" type="ORF">Tco_0991139</name>
</gene>
<reference evidence="1" key="2">
    <citation type="submission" date="2022-01" db="EMBL/GenBank/DDBJ databases">
        <authorList>
            <person name="Yamashiro T."/>
            <person name="Shiraishi A."/>
            <person name="Satake H."/>
            <person name="Nakayama K."/>
        </authorList>
    </citation>
    <scope>NUCLEOTIDE SEQUENCE</scope>
</reference>
<proteinExistence type="predicted"/>
<reference evidence="1" key="1">
    <citation type="journal article" date="2022" name="Int. J. Mol. Sci.">
        <title>Draft Genome of Tanacetum Coccineum: Genomic Comparison of Closely Related Tanacetum-Family Plants.</title>
        <authorList>
            <person name="Yamashiro T."/>
            <person name="Shiraishi A."/>
            <person name="Nakayama K."/>
            <person name="Satake H."/>
        </authorList>
    </citation>
    <scope>NUCLEOTIDE SEQUENCE</scope>
</reference>
<comment type="caution">
    <text evidence="1">The sequence shown here is derived from an EMBL/GenBank/DDBJ whole genome shotgun (WGS) entry which is preliminary data.</text>
</comment>
<protein>
    <recommendedName>
        <fullName evidence="3">Reverse transcriptase domain-containing protein</fullName>
    </recommendedName>
</protein>
<evidence type="ECO:0000313" key="1">
    <source>
        <dbReference type="EMBL" id="GJT56085.1"/>
    </source>
</evidence>
<accession>A0ABQ5EZL5</accession>
<keyword evidence="2" id="KW-1185">Reference proteome</keyword>
<evidence type="ECO:0008006" key="3">
    <source>
        <dbReference type="Google" id="ProtNLM"/>
    </source>
</evidence>
<dbReference type="EMBL" id="BQNB010016813">
    <property type="protein sequence ID" value="GJT56085.1"/>
    <property type="molecule type" value="Genomic_DNA"/>
</dbReference>
<evidence type="ECO:0000313" key="2">
    <source>
        <dbReference type="Proteomes" id="UP001151760"/>
    </source>
</evidence>
<dbReference type="Proteomes" id="UP001151760">
    <property type="component" value="Unassembled WGS sequence"/>
</dbReference>